<accession>A0A1M7FG81</accession>
<dbReference type="OrthoDB" id="5778696at2"/>
<keyword evidence="2" id="KW-1185">Reference proteome</keyword>
<organism evidence="1 2">
    <name type="scientific">Vreelandella subglaciescola</name>
    <dbReference type="NCBI Taxonomy" id="29571"/>
    <lineage>
        <taxon>Bacteria</taxon>
        <taxon>Pseudomonadati</taxon>
        <taxon>Pseudomonadota</taxon>
        <taxon>Gammaproteobacteria</taxon>
        <taxon>Oceanospirillales</taxon>
        <taxon>Halomonadaceae</taxon>
        <taxon>Vreelandella</taxon>
    </lineage>
</organism>
<dbReference type="InParanoid" id="A0A1M7FG81"/>
<dbReference type="Pfam" id="PF06097">
    <property type="entry name" value="DUF945"/>
    <property type="match status" value="1"/>
</dbReference>
<dbReference type="AlphaFoldDB" id="A0A1M7FG81"/>
<sequence>MRKERLIVPVLAALTVVWLVAQLVSSVLFERSLSQALADLEARGEWRVKRISSDPGWLSSQGSILLSPLLGRPWRLELNYDARHGVLASDITGTLRPRLDGALQQAVGNVSAPSVPRWEGRYHTYTGRSEMHVALAPLVITQHGRELAVKGARLQLRGVYGDWRLNAGLDQLTLTDHDARLALGPVTLESRYTYIDGAYHFNQHDKLRIEQLTLSHPKLDLAFAPLVVHTDMALDERELRIDGELTLDDVLLTEEAPDTSALNGRVEVTLSRLNADAVRRVFAQLRQETAWGDSDMPVAEGVLQRLEPALLDVLADSPRLDIRQIALKSPLLGIPVEANGALFFDARALDELSITALDQPAMQARFLDRLDGDITWHEAPTVAALWLGLPLNARELTFDLVKGTWRVNGRALPDW</sequence>
<gene>
    <name evidence="1" type="ORF">SAMN05878437_0867</name>
</gene>
<name>A0A1M7FG81_9GAMM</name>
<protein>
    <submittedName>
        <fullName evidence="1">Uncharacterized conserved protein YdgA, DUF945 family</fullName>
    </submittedName>
</protein>
<proteinExistence type="predicted"/>
<dbReference type="InterPro" id="IPR010352">
    <property type="entry name" value="DUF945"/>
</dbReference>
<dbReference type="EMBL" id="LT670847">
    <property type="protein sequence ID" value="SHM02973.1"/>
    <property type="molecule type" value="Genomic_DNA"/>
</dbReference>
<reference evidence="1 2" key="1">
    <citation type="submission" date="2016-11" db="EMBL/GenBank/DDBJ databases">
        <authorList>
            <person name="Jaros S."/>
            <person name="Januszkiewicz K."/>
            <person name="Wedrychowicz H."/>
        </authorList>
    </citation>
    <scope>NUCLEOTIDE SEQUENCE [LARGE SCALE GENOMIC DNA]</scope>
    <source>
        <strain evidence="1 2">ACAM 12</strain>
    </source>
</reference>
<evidence type="ECO:0000313" key="1">
    <source>
        <dbReference type="EMBL" id="SHM02973.1"/>
    </source>
</evidence>
<dbReference type="STRING" id="29571.SAMN05878437_0867"/>
<evidence type="ECO:0000313" key="2">
    <source>
        <dbReference type="Proteomes" id="UP000190911"/>
    </source>
</evidence>
<dbReference type="Proteomes" id="UP000190911">
    <property type="component" value="Chromosome I"/>
</dbReference>
<dbReference type="RefSeq" id="WP_079551585.1">
    <property type="nucleotide sequence ID" value="NZ_LT670847.1"/>
</dbReference>